<protein>
    <submittedName>
        <fullName evidence="1">Uncharacterized protein</fullName>
    </submittedName>
</protein>
<evidence type="ECO:0000313" key="1">
    <source>
        <dbReference type="EMBL" id="JAD97611.1"/>
    </source>
</evidence>
<dbReference type="EMBL" id="GBRH01200284">
    <property type="protein sequence ID" value="JAD97611.1"/>
    <property type="molecule type" value="Transcribed_RNA"/>
</dbReference>
<accession>A0A0A9EC69</accession>
<sequence length="39" mass="4611">MFTYNTVRLNAQFLFTISLISYFVKQVTSVEISDNVRHK</sequence>
<reference evidence="1" key="2">
    <citation type="journal article" date="2015" name="Data Brief">
        <title>Shoot transcriptome of the giant reed, Arundo donax.</title>
        <authorList>
            <person name="Barrero R.A."/>
            <person name="Guerrero F.D."/>
            <person name="Moolhuijzen P."/>
            <person name="Goolsby J.A."/>
            <person name="Tidwell J."/>
            <person name="Bellgard S.E."/>
            <person name="Bellgard M.I."/>
        </authorList>
    </citation>
    <scope>NUCLEOTIDE SEQUENCE</scope>
    <source>
        <tissue evidence="1">Shoot tissue taken approximately 20 cm above the soil surface</tissue>
    </source>
</reference>
<proteinExistence type="predicted"/>
<reference evidence="1" key="1">
    <citation type="submission" date="2014-09" db="EMBL/GenBank/DDBJ databases">
        <authorList>
            <person name="Magalhaes I.L.F."/>
            <person name="Oliveira U."/>
            <person name="Santos F.R."/>
            <person name="Vidigal T.H.D.A."/>
            <person name="Brescovit A.D."/>
            <person name="Santos A.J."/>
        </authorList>
    </citation>
    <scope>NUCLEOTIDE SEQUENCE</scope>
    <source>
        <tissue evidence="1">Shoot tissue taken approximately 20 cm above the soil surface</tissue>
    </source>
</reference>
<dbReference type="AlphaFoldDB" id="A0A0A9EC69"/>
<organism evidence="1">
    <name type="scientific">Arundo donax</name>
    <name type="common">Giant reed</name>
    <name type="synonym">Donax arundinaceus</name>
    <dbReference type="NCBI Taxonomy" id="35708"/>
    <lineage>
        <taxon>Eukaryota</taxon>
        <taxon>Viridiplantae</taxon>
        <taxon>Streptophyta</taxon>
        <taxon>Embryophyta</taxon>
        <taxon>Tracheophyta</taxon>
        <taxon>Spermatophyta</taxon>
        <taxon>Magnoliopsida</taxon>
        <taxon>Liliopsida</taxon>
        <taxon>Poales</taxon>
        <taxon>Poaceae</taxon>
        <taxon>PACMAD clade</taxon>
        <taxon>Arundinoideae</taxon>
        <taxon>Arundineae</taxon>
        <taxon>Arundo</taxon>
    </lineage>
</organism>
<name>A0A0A9EC69_ARUDO</name>